<dbReference type="InterPro" id="IPR036388">
    <property type="entry name" value="WH-like_DNA-bd_sf"/>
</dbReference>
<dbReference type="NCBIfam" id="TIGR02937">
    <property type="entry name" value="sigma70-ECF"/>
    <property type="match status" value="1"/>
</dbReference>
<comment type="caution">
    <text evidence="6">The sequence shown here is derived from an EMBL/GenBank/DDBJ whole genome shotgun (WGS) entry which is preliminary data.</text>
</comment>
<evidence type="ECO:0000256" key="3">
    <source>
        <dbReference type="ARBA" id="ARBA00023082"/>
    </source>
</evidence>
<dbReference type="SUPFAM" id="SSF88659">
    <property type="entry name" value="Sigma3 and sigma4 domains of RNA polymerase sigma factors"/>
    <property type="match status" value="1"/>
</dbReference>
<dbReference type="Gene3D" id="1.10.10.10">
    <property type="entry name" value="Winged helix-like DNA-binding domain superfamily/Winged helix DNA-binding domain"/>
    <property type="match status" value="1"/>
</dbReference>
<evidence type="ECO:0000259" key="5">
    <source>
        <dbReference type="Pfam" id="PF07638"/>
    </source>
</evidence>
<sequence length="234" mass="25747">MHFFCRDEAESGAAAVGSKLTGTGSPSCAYSQSLARTPHSGSAAPSAPLQRMAEREDPFGALASQWQRGDREAGGVLFSELDRELRVVAAAHLRRERNSSLSTGDLINEAILRLSQLKVMTINGRSHVLALASRLMRRVLIDKARRNAASKRCGECVTLRTEAAQWELPVDIMALELALNELSQIDEERARIVEMRFYGGMSTEDIAEVLDISEATVKRRWAATRSWLHARLGG</sequence>
<dbReference type="PANTHER" id="PTHR43133">
    <property type="entry name" value="RNA POLYMERASE ECF-TYPE SIGMA FACTO"/>
    <property type="match status" value="1"/>
</dbReference>
<protein>
    <submittedName>
        <fullName evidence="6">DNA-directed RNA polymerase sigma-70 factor</fullName>
    </submittedName>
</protein>
<gene>
    <name evidence="6" type="ORF">GCM10011349_26300</name>
</gene>
<keyword evidence="2" id="KW-0805">Transcription regulation</keyword>
<evidence type="ECO:0000256" key="1">
    <source>
        <dbReference type="ARBA" id="ARBA00010641"/>
    </source>
</evidence>
<organism evidence="6 7">
    <name type="scientific">Novosphingobium indicum</name>
    <dbReference type="NCBI Taxonomy" id="462949"/>
    <lineage>
        <taxon>Bacteria</taxon>
        <taxon>Pseudomonadati</taxon>
        <taxon>Pseudomonadota</taxon>
        <taxon>Alphaproteobacteria</taxon>
        <taxon>Sphingomonadales</taxon>
        <taxon>Sphingomonadaceae</taxon>
        <taxon>Novosphingobium</taxon>
    </lineage>
</organism>
<dbReference type="InterPro" id="IPR011517">
    <property type="entry name" value="RNA_pol_sigma70_ECF-like"/>
</dbReference>
<proteinExistence type="inferred from homology"/>
<dbReference type="PANTHER" id="PTHR43133:SF39">
    <property type="entry name" value="SIMILAR TO RNA POLYMERASE SIGMA-E FACTOR"/>
    <property type="match status" value="1"/>
</dbReference>
<evidence type="ECO:0000313" key="6">
    <source>
        <dbReference type="EMBL" id="GGN52589.1"/>
    </source>
</evidence>
<dbReference type="InterPro" id="IPR013325">
    <property type="entry name" value="RNA_pol_sigma_r2"/>
</dbReference>
<dbReference type="InterPro" id="IPR053812">
    <property type="entry name" value="HTH_Sigma70_ECF-like"/>
</dbReference>
<dbReference type="Pfam" id="PF07638">
    <property type="entry name" value="Sigma70_ECF"/>
    <property type="match status" value="1"/>
</dbReference>
<dbReference type="InterPro" id="IPR039425">
    <property type="entry name" value="RNA_pol_sigma-70-like"/>
</dbReference>
<reference evidence="7" key="1">
    <citation type="journal article" date="2019" name="Int. J. Syst. Evol. Microbiol.">
        <title>The Global Catalogue of Microorganisms (GCM) 10K type strain sequencing project: providing services to taxonomists for standard genome sequencing and annotation.</title>
        <authorList>
            <consortium name="The Broad Institute Genomics Platform"/>
            <consortium name="The Broad Institute Genome Sequencing Center for Infectious Disease"/>
            <person name="Wu L."/>
            <person name="Ma J."/>
        </authorList>
    </citation>
    <scope>NUCLEOTIDE SEQUENCE [LARGE SCALE GENOMIC DNA]</scope>
    <source>
        <strain evidence="7">CGMCC 1.6784</strain>
    </source>
</reference>
<keyword evidence="7" id="KW-1185">Reference proteome</keyword>
<dbReference type="SUPFAM" id="SSF88946">
    <property type="entry name" value="Sigma2 domain of RNA polymerase sigma factors"/>
    <property type="match status" value="1"/>
</dbReference>
<evidence type="ECO:0000313" key="7">
    <source>
        <dbReference type="Proteomes" id="UP000605099"/>
    </source>
</evidence>
<dbReference type="InterPro" id="IPR013324">
    <property type="entry name" value="RNA_pol_sigma_r3/r4-like"/>
</dbReference>
<keyword evidence="3" id="KW-0731">Sigma factor</keyword>
<keyword evidence="4" id="KW-0804">Transcription</keyword>
<dbReference type="NCBIfam" id="TIGR02999">
    <property type="entry name" value="Sig-70_X6"/>
    <property type="match status" value="1"/>
</dbReference>
<feature type="domain" description="RNA polymerase sigma-70 ECF-like HTH" evidence="5">
    <location>
        <begin position="62"/>
        <end position="232"/>
    </location>
</feature>
<keyword evidence="6" id="KW-0240">DNA-directed RNA polymerase</keyword>
<accession>A0ABQ2JS15</accession>
<dbReference type="InterPro" id="IPR014284">
    <property type="entry name" value="RNA_pol_sigma-70_dom"/>
</dbReference>
<dbReference type="EMBL" id="BMLK01000011">
    <property type="protein sequence ID" value="GGN52589.1"/>
    <property type="molecule type" value="Genomic_DNA"/>
</dbReference>
<comment type="similarity">
    <text evidence="1">Belongs to the sigma-70 factor family. ECF subfamily.</text>
</comment>
<dbReference type="GO" id="GO:0000428">
    <property type="term" value="C:DNA-directed RNA polymerase complex"/>
    <property type="evidence" value="ECO:0007669"/>
    <property type="project" value="UniProtKB-KW"/>
</dbReference>
<name>A0ABQ2JS15_9SPHN</name>
<evidence type="ECO:0000256" key="4">
    <source>
        <dbReference type="ARBA" id="ARBA00023163"/>
    </source>
</evidence>
<dbReference type="Proteomes" id="UP000605099">
    <property type="component" value="Unassembled WGS sequence"/>
</dbReference>
<evidence type="ECO:0000256" key="2">
    <source>
        <dbReference type="ARBA" id="ARBA00023015"/>
    </source>
</evidence>